<accession>A0A5K3EZH4</accession>
<name>A0A5K3EZH4_MESCO</name>
<evidence type="ECO:0000313" key="1">
    <source>
        <dbReference type="WBParaSite" id="MCU_004366-RA"/>
    </source>
</evidence>
<protein>
    <submittedName>
        <fullName evidence="1">Transposase</fullName>
    </submittedName>
</protein>
<sequence>MKNAFGVSHGTTRELFWRRVEKTSPFAFGYLKAPLGNLPARRQKATPELFVMFPGHQATTIWLQQVLILPL</sequence>
<dbReference type="AlphaFoldDB" id="A0A5K3EZH4"/>
<organism evidence="1">
    <name type="scientific">Mesocestoides corti</name>
    <name type="common">Flatworm</name>
    <dbReference type="NCBI Taxonomy" id="53468"/>
    <lineage>
        <taxon>Eukaryota</taxon>
        <taxon>Metazoa</taxon>
        <taxon>Spiralia</taxon>
        <taxon>Lophotrochozoa</taxon>
        <taxon>Platyhelminthes</taxon>
        <taxon>Cestoda</taxon>
        <taxon>Eucestoda</taxon>
        <taxon>Cyclophyllidea</taxon>
        <taxon>Mesocestoididae</taxon>
        <taxon>Mesocestoides</taxon>
    </lineage>
</organism>
<reference evidence="1" key="1">
    <citation type="submission" date="2019-11" db="UniProtKB">
        <authorList>
            <consortium name="WormBaseParasite"/>
        </authorList>
    </citation>
    <scope>IDENTIFICATION</scope>
</reference>
<dbReference type="WBParaSite" id="MCU_004366-RA">
    <property type="protein sequence ID" value="MCU_004366-RA"/>
    <property type="gene ID" value="MCU_004366"/>
</dbReference>
<proteinExistence type="predicted"/>